<keyword evidence="2" id="KW-1185">Reference proteome</keyword>
<gene>
    <name evidence="1" type="primary">WBGene00278569</name>
</gene>
<proteinExistence type="predicted"/>
<dbReference type="Gene3D" id="3.40.190.10">
    <property type="entry name" value="Periplasmic binding protein-like II"/>
    <property type="match status" value="1"/>
</dbReference>
<reference evidence="1" key="2">
    <citation type="submission" date="2022-06" db="UniProtKB">
        <authorList>
            <consortium name="EnsemblMetazoa"/>
        </authorList>
    </citation>
    <scope>IDENTIFICATION</scope>
    <source>
        <strain evidence="1">PS312</strain>
    </source>
</reference>
<protein>
    <submittedName>
        <fullName evidence="1">Uncharacterized protein</fullName>
    </submittedName>
</protein>
<evidence type="ECO:0000313" key="2">
    <source>
        <dbReference type="Proteomes" id="UP000005239"/>
    </source>
</evidence>
<dbReference type="EnsemblMetazoa" id="PPA40200.1">
    <property type="protein sequence ID" value="PPA40200.1"/>
    <property type="gene ID" value="WBGene00278569"/>
</dbReference>
<name>A0A2A6B497_PRIPA</name>
<reference evidence="2" key="1">
    <citation type="journal article" date="2008" name="Nat. Genet.">
        <title>The Pristionchus pacificus genome provides a unique perspective on nematode lifestyle and parasitism.</title>
        <authorList>
            <person name="Dieterich C."/>
            <person name="Clifton S.W."/>
            <person name="Schuster L.N."/>
            <person name="Chinwalla A."/>
            <person name="Delehaunty K."/>
            <person name="Dinkelacker I."/>
            <person name="Fulton L."/>
            <person name="Fulton R."/>
            <person name="Godfrey J."/>
            <person name="Minx P."/>
            <person name="Mitreva M."/>
            <person name="Roeseler W."/>
            <person name="Tian H."/>
            <person name="Witte H."/>
            <person name="Yang S.P."/>
            <person name="Wilson R.K."/>
            <person name="Sommer R.J."/>
        </authorList>
    </citation>
    <scope>NUCLEOTIDE SEQUENCE [LARGE SCALE GENOMIC DNA]</scope>
    <source>
        <strain evidence="2">PS312</strain>
    </source>
</reference>
<accession>A0A8R1YV96</accession>
<dbReference type="AlphaFoldDB" id="A0A2A6B497"/>
<dbReference type="Proteomes" id="UP000005239">
    <property type="component" value="Unassembled WGS sequence"/>
</dbReference>
<organism evidence="1 2">
    <name type="scientific">Pristionchus pacificus</name>
    <name type="common">Parasitic nematode worm</name>
    <dbReference type="NCBI Taxonomy" id="54126"/>
    <lineage>
        <taxon>Eukaryota</taxon>
        <taxon>Metazoa</taxon>
        <taxon>Ecdysozoa</taxon>
        <taxon>Nematoda</taxon>
        <taxon>Chromadorea</taxon>
        <taxon>Rhabditida</taxon>
        <taxon>Rhabditina</taxon>
        <taxon>Diplogasteromorpha</taxon>
        <taxon>Diplogasteroidea</taxon>
        <taxon>Neodiplogasteridae</taxon>
        <taxon>Pristionchus</taxon>
    </lineage>
</organism>
<dbReference type="SUPFAM" id="SSF53850">
    <property type="entry name" value="Periplasmic binding protein-like II"/>
    <property type="match status" value="1"/>
</dbReference>
<evidence type="ECO:0000313" key="1">
    <source>
        <dbReference type="EnsemblMetazoa" id="PPA40200.1"/>
    </source>
</evidence>
<sequence length="431" mass="48795">MNSLKPIIISGPTVTFPLFYKNYLGKWRGIYVDMWTCIANQLGRPLIIDETNLVPGGYAPDSSGIFDGVLGLLQNGSITAAVSNYAPTVDRCTSFKCSSGYNSGPTLEWYIQGGSAILPSFFLQLVNFIPFNPLICCLFAVSFISLNLLRKCAHCLQRWSYGIHVLTSLLFIFSVSLLYNSVFTGNALMGPSIRSIQVPEVLNYLRKGKDYLIVQNIAGLKADDYPVIFDTSTPSDSQLIVESNATKIVNMLCSSDQYIFHDKLFTLSQTNTRRILNFPCPIQRIDTSASLPGYVTDDSMLYTLGSRDSSPVNLYIRNNTKLDKKASFVILAMYDSDKFEGIQYRRYTGFNQMATEDKQTHSYKPLEIGNIYALFAITLYFIYVIYFIVVQSLHSHIFIIEIQYHNISRFGRICFTEAVYFILIFKRKIIH</sequence>
<accession>A0A2A6B497</accession>